<keyword evidence="2 7" id="KW-0349">Heme</keyword>
<dbReference type="PANTHER" id="PTHR47870">
    <property type="entry name" value="CYTOCHROME C-TYPE BIOGENESIS PROTEIN CCMH"/>
    <property type="match status" value="1"/>
</dbReference>
<evidence type="ECO:0000256" key="6">
    <source>
        <dbReference type="ARBA" id="ARBA00023004"/>
    </source>
</evidence>
<reference evidence="10" key="1">
    <citation type="submission" date="2023-07" db="EMBL/GenBank/DDBJ databases">
        <title>Genome content predicts the carbon catabolic preferences of heterotrophic bacteria.</title>
        <authorList>
            <person name="Gralka M."/>
        </authorList>
    </citation>
    <scope>NUCLEOTIDE SEQUENCE</scope>
    <source>
        <strain evidence="10">I2M16</strain>
    </source>
</reference>
<evidence type="ECO:0000256" key="2">
    <source>
        <dbReference type="ARBA" id="ARBA00022617"/>
    </source>
</evidence>
<dbReference type="GO" id="GO:0017004">
    <property type="term" value="P:cytochrome complex assembly"/>
    <property type="evidence" value="ECO:0007669"/>
    <property type="project" value="UniProtKB-KW"/>
</dbReference>
<feature type="domain" description="CcmH/CycL/Ccl2/NrfF N-terminal" evidence="9">
    <location>
        <begin position="7"/>
        <end position="134"/>
    </location>
</feature>
<comment type="caution">
    <text evidence="10">The sequence shown here is derived from an EMBL/GenBank/DDBJ whole genome shotgun (WGS) entry which is preliminary data.</text>
</comment>
<evidence type="ECO:0000313" key="10">
    <source>
        <dbReference type="EMBL" id="MDO6455364.1"/>
    </source>
</evidence>
<protein>
    <recommendedName>
        <fullName evidence="7">Cytochrome c-type biogenesis protein</fullName>
    </recommendedName>
</protein>
<evidence type="ECO:0000313" key="11">
    <source>
        <dbReference type="Proteomes" id="UP001169862"/>
    </source>
</evidence>
<accession>A0AAW7XQS2</accession>
<evidence type="ECO:0000256" key="7">
    <source>
        <dbReference type="RuleBase" id="RU364112"/>
    </source>
</evidence>
<evidence type="ECO:0000256" key="8">
    <source>
        <dbReference type="SAM" id="MobiDB-lite"/>
    </source>
</evidence>
<feature type="chain" id="PRO_5043114148" description="Cytochrome c-type biogenesis protein" evidence="7">
    <location>
        <begin position="19"/>
        <end position="181"/>
    </location>
</feature>
<proteinExistence type="inferred from homology"/>
<keyword evidence="4 7" id="KW-0732">Signal</keyword>
<keyword evidence="7" id="KW-0812">Transmembrane</keyword>
<evidence type="ECO:0000256" key="5">
    <source>
        <dbReference type="ARBA" id="ARBA00022748"/>
    </source>
</evidence>
<dbReference type="InterPro" id="IPR051263">
    <property type="entry name" value="C-type_cytochrome_biogenesis"/>
</dbReference>
<dbReference type="AlphaFoldDB" id="A0AAW7XQS2"/>
<keyword evidence="3 7" id="KW-0479">Metal-binding</keyword>
<feature type="region of interest" description="Disordered" evidence="8">
    <location>
        <begin position="159"/>
        <end position="181"/>
    </location>
</feature>
<evidence type="ECO:0000256" key="1">
    <source>
        <dbReference type="ARBA" id="ARBA00010342"/>
    </source>
</evidence>
<feature type="signal peptide" evidence="7">
    <location>
        <begin position="1"/>
        <end position="18"/>
    </location>
</feature>
<evidence type="ECO:0000256" key="4">
    <source>
        <dbReference type="ARBA" id="ARBA00022729"/>
    </source>
</evidence>
<dbReference type="PANTHER" id="PTHR47870:SF1">
    <property type="entry name" value="CYTOCHROME C-TYPE BIOGENESIS PROTEIN CCMH"/>
    <property type="match status" value="1"/>
</dbReference>
<evidence type="ECO:0000256" key="3">
    <source>
        <dbReference type="ARBA" id="ARBA00022723"/>
    </source>
</evidence>
<dbReference type="Pfam" id="PF03918">
    <property type="entry name" value="CcmH"/>
    <property type="match status" value="1"/>
</dbReference>
<keyword evidence="5" id="KW-0201">Cytochrome c-type biogenesis</keyword>
<comment type="function">
    <text evidence="7">Possible subunit of a heme lyase.</text>
</comment>
<name>A0AAW7XQS2_9GAMM</name>
<keyword evidence="6 7" id="KW-0408">Iron</keyword>
<dbReference type="InterPro" id="IPR038297">
    <property type="entry name" value="CcmH/CycL/NrfF/Ccl2_sf"/>
</dbReference>
<dbReference type="Gene3D" id="1.10.8.640">
    <property type="entry name" value="Cytochrome C biogenesis protein"/>
    <property type="match status" value="1"/>
</dbReference>
<comment type="similarity">
    <text evidence="1 7">Belongs to the CcmH/CycL/Ccl2/NrfF family.</text>
</comment>
<dbReference type="FunFam" id="1.10.8.640:FF:000001">
    <property type="entry name" value="Cytochrome c-type biogenesis protein"/>
    <property type="match status" value="1"/>
</dbReference>
<dbReference type="InterPro" id="IPR005616">
    <property type="entry name" value="CcmH/CycL/Ccl2/NrfF_N"/>
</dbReference>
<dbReference type="EMBL" id="JAUOPG010000016">
    <property type="protein sequence ID" value="MDO6455364.1"/>
    <property type="molecule type" value="Genomic_DNA"/>
</dbReference>
<dbReference type="GO" id="GO:0005886">
    <property type="term" value="C:plasma membrane"/>
    <property type="evidence" value="ECO:0007669"/>
    <property type="project" value="TreeGrafter"/>
</dbReference>
<evidence type="ECO:0000259" key="9">
    <source>
        <dbReference type="Pfam" id="PF03918"/>
    </source>
</evidence>
<sequence length="181" mass="20057">MRALILILLSAFALPAFAAIDTYEFTDDAARERFQELTAELRCPKCQNQNLADSNSPIAQDLRREVYRMVEAGDSDQTIVDFMVARYGEFVLYRPRLTGYTWILWYGPFVLLGLGVIVVLILGRRKKLSKVGAQGCDAGNSSPNTTAVTDHNARLGALLKSTDNSDRAGKQSDQPVNKETP</sequence>
<gene>
    <name evidence="10" type="ORF">Q4490_17520</name>
</gene>
<dbReference type="GO" id="GO:0046872">
    <property type="term" value="F:metal ion binding"/>
    <property type="evidence" value="ECO:0007669"/>
    <property type="project" value="UniProtKB-KW"/>
</dbReference>
<feature type="transmembrane region" description="Helical" evidence="7">
    <location>
        <begin position="102"/>
        <end position="122"/>
    </location>
</feature>
<dbReference type="CDD" id="cd16378">
    <property type="entry name" value="CcmH_N"/>
    <property type="match status" value="1"/>
</dbReference>
<dbReference type="Proteomes" id="UP001169862">
    <property type="component" value="Unassembled WGS sequence"/>
</dbReference>
<dbReference type="RefSeq" id="WP_303552444.1">
    <property type="nucleotide sequence ID" value="NZ_JAUOPG010000016.1"/>
</dbReference>
<keyword evidence="7" id="KW-1133">Transmembrane helix</keyword>
<organism evidence="10 11">
    <name type="scientific">Neptunomonas phycophila</name>
    <dbReference type="NCBI Taxonomy" id="1572645"/>
    <lineage>
        <taxon>Bacteria</taxon>
        <taxon>Pseudomonadati</taxon>
        <taxon>Pseudomonadota</taxon>
        <taxon>Gammaproteobacteria</taxon>
        <taxon>Oceanospirillales</taxon>
        <taxon>Oceanospirillaceae</taxon>
        <taxon>Neptunomonas</taxon>
    </lineage>
</organism>
<feature type="compositionally biased region" description="Polar residues" evidence="8">
    <location>
        <begin position="171"/>
        <end position="181"/>
    </location>
</feature>
<keyword evidence="7" id="KW-0472">Membrane</keyword>